<comment type="caution">
    <text evidence="2">The sequence shown here is derived from an EMBL/GenBank/DDBJ whole genome shotgun (WGS) entry which is preliminary data.</text>
</comment>
<sequence length="141" mass="14167">MGMRENRRACVTASLALTIGFMGAFVGAASASTAGAAATGITVCKDAYEQNCTSNVPGYVGDVLKQVSPGLRDSISSIRNNGAQTICFYTDNNFEGRGVAVPPGGSLANLAGTYVGGSSMNDVISSWAPLGGPQPPPGSAC</sequence>
<dbReference type="EMBL" id="JAGINS010000001">
    <property type="protein sequence ID" value="MBP2363293.1"/>
    <property type="molecule type" value="Genomic_DNA"/>
</dbReference>
<gene>
    <name evidence="2" type="ORF">JOF59_005693</name>
</gene>
<dbReference type="RefSeq" id="WP_209471197.1">
    <property type="nucleotide sequence ID" value="NZ_BMWJ01000011.1"/>
</dbReference>
<accession>A0ABS4VHR3</accession>
<organism evidence="2 3">
    <name type="scientific">Streptomyces clavifer</name>
    <dbReference type="NCBI Taxonomy" id="68188"/>
    <lineage>
        <taxon>Bacteria</taxon>
        <taxon>Bacillati</taxon>
        <taxon>Actinomycetota</taxon>
        <taxon>Actinomycetes</taxon>
        <taxon>Kitasatosporales</taxon>
        <taxon>Streptomycetaceae</taxon>
        <taxon>Streptomyces</taxon>
    </lineage>
</organism>
<dbReference type="Pfam" id="PF03995">
    <property type="entry name" value="Inhibitor_I36"/>
    <property type="match status" value="1"/>
</dbReference>
<keyword evidence="3" id="KW-1185">Reference proteome</keyword>
<reference evidence="2 3" key="1">
    <citation type="submission" date="2021-03" db="EMBL/GenBank/DDBJ databases">
        <title>Sequencing the genomes of 1000 actinobacteria strains.</title>
        <authorList>
            <person name="Klenk H.-P."/>
        </authorList>
    </citation>
    <scope>NUCLEOTIDE SEQUENCE [LARGE SCALE GENOMIC DNA]</scope>
    <source>
        <strain evidence="2 3">DSM 40843</strain>
    </source>
</reference>
<proteinExistence type="predicted"/>
<evidence type="ECO:0008006" key="4">
    <source>
        <dbReference type="Google" id="ProtNLM"/>
    </source>
</evidence>
<evidence type="ECO:0000313" key="2">
    <source>
        <dbReference type="EMBL" id="MBP2363293.1"/>
    </source>
</evidence>
<feature type="signal peptide" evidence="1">
    <location>
        <begin position="1"/>
        <end position="24"/>
    </location>
</feature>
<protein>
    <recommendedName>
        <fullName evidence="4">Secreted protein</fullName>
    </recommendedName>
</protein>
<dbReference type="Gene3D" id="2.60.20.10">
    <property type="entry name" value="Crystallins"/>
    <property type="match status" value="1"/>
</dbReference>
<dbReference type="Proteomes" id="UP001519311">
    <property type="component" value="Unassembled WGS sequence"/>
</dbReference>
<feature type="chain" id="PRO_5045757011" description="Secreted protein" evidence="1">
    <location>
        <begin position="25"/>
        <end position="141"/>
    </location>
</feature>
<keyword evidence="1" id="KW-0732">Signal</keyword>
<evidence type="ECO:0000313" key="3">
    <source>
        <dbReference type="Proteomes" id="UP001519311"/>
    </source>
</evidence>
<evidence type="ECO:0000256" key="1">
    <source>
        <dbReference type="SAM" id="SignalP"/>
    </source>
</evidence>
<name>A0ABS4VHR3_9ACTN</name>